<evidence type="ECO:0000256" key="5">
    <source>
        <dbReference type="ARBA" id="ARBA00022801"/>
    </source>
</evidence>
<dbReference type="InterPro" id="IPR003651">
    <property type="entry name" value="Endonuclease3_FeS-loop_motif"/>
</dbReference>
<dbReference type="PROSITE" id="PS00764">
    <property type="entry name" value="ENDONUCLEASE_III_1"/>
    <property type="match status" value="1"/>
</dbReference>
<keyword evidence="3 12" id="KW-0479">Metal-binding</keyword>
<dbReference type="NCBIfam" id="TIGR01083">
    <property type="entry name" value="nth"/>
    <property type="match status" value="1"/>
</dbReference>
<feature type="binding site" evidence="12">
    <location>
        <position position="211"/>
    </location>
    <ligand>
        <name>[4Fe-4S] cluster</name>
        <dbReference type="ChEBI" id="CHEBI:49883"/>
    </ligand>
</feature>
<evidence type="ECO:0000259" key="13">
    <source>
        <dbReference type="SMART" id="SM00278"/>
    </source>
</evidence>
<evidence type="ECO:0000256" key="6">
    <source>
        <dbReference type="ARBA" id="ARBA00023004"/>
    </source>
</evidence>
<dbReference type="SUPFAM" id="SSF48150">
    <property type="entry name" value="DNA-glycosylase"/>
    <property type="match status" value="1"/>
</dbReference>
<dbReference type="SMART" id="SM00278">
    <property type="entry name" value="HhH1"/>
    <property type="match status" value="1"/>
</dbReference>
<dbReference type="InterPro" id="IPR011257">
    <property type="entry name" value="DNA_glycosylase"/>
</dbReference>
<dbReference type="Gene3D" id="1.10.1670.10">
    <property type="entry name" value="Helix-hairpin-Helix base-excision DNA repair enzymes (C-terminal)"/>
    <property type="match status" value="1"/>
</dbReference>
<evidence type="ECO:0000256" key="1">
    <source>
        <dbReference type="ARBA" id="ARBA00008343"/>
    </source>
</evidence>
<comment type="cofactor">
    <cofactor evidence="12">
        <name>[4Fe-4S] cluster</name>
        <dbReference type="ChEBI" id="CHEBI:49883"/>
    </cofactor>
    <text evidence="12">Binds 1 [4Fe-4S] cluster.</text>
</comment>
<dbReference type="AlphaFoldDB" id="A0A5S5AYG8"/>
<dbReference type="InterPro" id="IPR023170">
    <property type="entry name" value="HhH_base_excis_C"/>
</dbReference>
<accession>A0A5S5AYG8</accession>
<dbReference type="Gene3D" id="1.10.340.30">
    <property type="entry name" value="Hypothetical protein, domain 2"/>
    <property type="match status" value="1"/>
</dbReference>
<keyword evidence="8 12" id="KW-0238">DNA-binding</keyword>
<feature type="binding site" evidence="12">
    <location>
        <position position="217"/>
    </location>
    <ligand>
        <name>[4Fe-4S] cluster</name>
        <dbReference type="ChEBI" id="CHEBI:49883"/>
    </ligand>
</feature>
<keyword evidence="6 12" id="KW-0408">Iron</keyword>
<keyword evidence="2 12" id="KW-0004">4Fe-4S</keyword>
<comment type="function">
    <text evidence="12">DNA repair enzyme that has both DNA N-glycosylase activity and AP-lyase activity. The DNA N-glycosylase activity releases various damaged pyrimidines from DNA by cleaving the N-glycosidic bond, leaving an AP (apurinic/apyrimidinic) site. The AP-lyase activity cleaves the phosphodiester bond 3' to the AP site by a beta-elimination, leaving a 3'-terminal unsaturated sugar and a product with a terminal 5'-phosphate.</text>
</comment>
<dbReference type="InterPro" id="IPR003583">
    <property type="entry name" value="Hlx-hairpin-Hlx_DNA-bd_motif"/>
</dbReference>
<feature type="domain" description="Helix-hairpin-helix DNA-binding motif class 1" evidence="13">
    <location>
        <begin position="123"/>
        <end position="142"/>
    </location>
</feature>
<organism evidence="15 16">
    <name type="scientific">Thermosediminibacter litoriperuensis</name>
    <dbReference type="NCBI Taxonomy" id="291989"/>
    <lineage>
        <taxon>Bacteria</taxon>
        <taxon>Bacillati</taxon>
        <taxon>Bacillota</taxon>
        <taxon>Clostridia</taxon>
        <taxon>Thermosediminibacterales</taxon>
        <taxon>Thermosediminibacteraceae</taxon>
        <taxon>Thermosediminibacter</taxon>
    </lineage>
</organism>
<keyword evidence="11 12" id="KW-0326">Glycosidase</keyword>
<evidence type="ECO:0000313" key="16">
    <source>
        <dbReference type="Proteomes" id="UP000322294"/>
    </source>
</evidence>
<dbReference type="SMART" id="SM00478">
    <property type="entry name" value="ENDO3c"/>
    <property type="match status" value="1"/>
</dbReference>
<dbReference type="Pfam" id="PF00730">
    <property type="entry name" value="HhH-GPD"/>
    <property type="match status" value="1"/>
</dbReference>
<evidence type="ECO:0000256" key="3">
    <source>
        <dbReference type="ARBA" id="ARBA00022723"/>
    </source>
</evidence>
<evidence type="ECO:0000256" key="2">
    <source>
        <dbReference type="ARBA" id="ARBA00022485"/>
    </source>
</evidence>
<comment type="caution">
    <text evidence="15">The sequence shown here is derived from an EMBL/GenBank/DDBJ whole genome shotgun (WGS) entry which is preliminary data.</text>
</comment>
<keyword evidence="4 12" id="KW-0227">DNA damage</keyword>
<keyword evidence="7 12" id="KW-0411">Iron-sulfur</keyword>
<reference evidence="15 16" key="1">
    <citation type="submission" date="2019-07" db="EMBL/GenBank/DDBJ databases">
        <title>Genomic Encyclopedia of Type Strains, Phase I: the one thousand microbial genomes (KMG-I) project.</title>
        <authorList>
            <person name="Kyrpides N."/>
        </authorList>
    </citation>
    <scope>NUCLEOTIDE SEQUENCE [LARGE SCALE GENOMIC DNA]</scope>
    <source>
        <strain evidence="15 16">DSM 16647</strain>
    </source>
</reference>
<dbReference type="HAMAP" id="MF_00942">
    <property type="entry name" value="Nth"/>
    <property type="match status" value="1"/>
</dbReference>
<keyword evidence="15" id="KW-0255">Endonuclease</keyword>
<feature type="binding site" evidence="12">
    <location>
        <position position="201"/>
    </location>
    <ligand>
        <name>[4Fe-4S] cluster</name>
        <dbReference type="ChEBI" id="CHEBI:49883"/>
    </ligand>
</feature>
<protein>
    <recommendedName>
        <fullName evidence="12">Endonuclease III</fullName>
        <ecNumber evidence="12">4.2.99.18</ecNumber>
    </recommendedName>
    <alternativeName>
        <fullName evidence="12">DNA-(apurinic or apyrimidinic site) lyase</fullName>
    </alternativeName>
</protein>
<feature type="domain" description="HhH-GPD" evidence="14">
    <location>
        <begin position="52"/>
        <end position="199"/>
    </location>
</feature>
<dbReference type="PANTHER" id="PTHR10359">
    <property type="entry name" value="A/G-SPECIFIC ADENINE GLYCOSYLASE/ENDONUCLEASE III"/>
    <property type="match status" value="1"/>
</dbReference>
<evidence type="ECO:0000259" key="14">
    <source>
        <dbReference type="SMART" id="SM00478"/>
    </source>
</evidence>
<dbReference type="FunFam" id="1.10.1670.10:FF:000001">
    <property type="entry name" value="Endonuclease III"/>
    <property type="match status" value="1"/>
</dbReference>
<dbReference type="EMBL" id="VNHO01000003">
    <property type="protein sequence ID" value="TYP58521.1"/>
    <property type="molecule type" value="Genomic_DNA"/>
</dbReference>
<dbReference type="InterPro" id="IPR003265">
    <property type="entry name" value="HhH-GPD_domain"/>
</dbReference>
<evidence type="ECO:0000256" key="10">
    <source>
        <dbReference type="ARBA" id="ARBA00023239"/>
    </source>
</evidence>
<dbReference type="GO" id="GO:0006285">
    <property type="term" value="P:base-excision repair, AP site formation"/>
    <property type="evidence" value="ECO:0007669"/>
    <property type="project" value="TreeGrafter"/>
</dbReference>
<sequence length="229" mass="26648">MREKDLNGNIRISEEEKERIRKILALLEESYPKATTALRYENPFQLLVATILSAQCTDRRVNQVTAKLFKKYKGPEDFTGAKRHELEEDIKECGLFRSKSKNIIETSRIIMEKYGGRVPDEFDELIKLPGVGRKTANVILANAFGKPAFAVDTHVFRVARRLGFSDRKDPLGVEKDLTVKVPREYWIRAHHWLINHGRRVCTARKPKCQNCVLKDLCRYYAYEYDRNKS</sequence>
<keyword evidence="10 12" id="KW-0456">Lyase</keyword>
<feature type="binding site" evidence="12">
    <location>
        <position position="208"/>
    </location>
    <ligand>
        <name>[4Fe-4S] cluster</name>
        <dbReference type="ChEBI" id="CHEBI:49883"/>
    </ligand>
</feature>
<dbReference type="OrthoDB" id="9800977at2"/>
<dbReference type="Pfam" id="PF00633">
    <property type="entry name" value="HHH"/>
    <property type="match status" value="1"/>
</dbReference>
<dbReference type="FunFam" id="1.10.340.30:FF:000001">
    <property type="entry name" value="Endonuclease III"/>
    <property type="match status" value="1"/>
</dbReference>
<name>A0A5S5AYG8_9FIRM</name>
<dbReference type="EC" id="4.2.99.18" evidence="12"/>
<dbReference type="RefSeq" id="WP_148866085.1">
    <property type="nucleotide sequence ID" value="NZ_VNHO01000003.1"/>
</dbReference>
<comment type="catalytic activity">
    <reaction evidence="12">
        <text>2'-deoxyribonucleotide-(2'-deoxyribose 5'-phosphate)-2'-deoxyribonucleotide-DNA = a 3'-end 2'-deoxyribonucleotide-(2,3-dehydro-2,3-deoxyribose 5'-phosphate)-DNA + a 5'-end 5'-phospho-2'-deoxyribonucleoside-DNA + H(+)</text>
        <dbReference type="Rhea" id="RHEA:66592"/>
        <dbReference type="Rhea" id="RHEA-COMP:13180"/>
        <dbReference type="Rhea" id="RHEA-COMP:16897"/>
        <dbReference type="Rhea" id="RHEA-COMP:17067"/>
        <dbReference type="ChEBI" id="CHEBI:15378"/>
        <dbReference type="ChEBI" id="CHEBI:136412"/>
        <dbReference type="ChEBI" id="CHEBI:157695"/>
        <dbReference type="ChEBI" id="CHEBI:167181"/>
        <dbReference type="EC" id="4.2.99.18"/>
    </reaction>
</comment>
<dbReference type="InterPro" id="IPR005759">
    <property type="entry name" value="Nth"/>
</dbReference>
<evidence type="ECO:0000256" key="9">
    <source>
        <dbReference type="ARBA" id="ARBA00023204"/>
    </source>
</evidence>
<keyword evidence="9 12" id="KW-0234">DNA repair</keyword>
<proteinExistence type="inferred from homology"/>
<keyword evidence="15" id="KW-0540">Nuclease</keyword>
<dbReference type="GO" id="GO:0003677">
    <property type="term" value="F:DNA binding"/>
    <property type="evidence" value="ECO:0007669"/>
    <property type="project" value="UniProtKB-UniRule"/>
</dbReference>
<dbReference type="SMART" id="SM00525">
    <property type="entry name" value="FES"/>
    <property type="match status" value="1"/>
</dbReference>
<evidence type="ECO:0000256" key="11">
    <source>
        <dbReference type="ARBA" id="ARBA00023295"/>
    </source>
</evidence>
<evidence type="ECO:0000256" key="8">
    <source>
        <dbReference type="ARBA" id="ARBA00023125"/>
    </source>
</evidence>
<dbReference type="PANTHER" id="PTHR10359:SF18">
    <property type="entry name" value="ENDONUCLEASE III"/>
    <property type="match status" value="1"/>
</dbReference>
<dbReference type="CDD" id="cd00056">
    <property type="entry name" value="ENDO3c"/>
    <property type="match status" value="1"/>
</dbReference>
<comment type="similarity">
    <text evidence="1 12">Belongs to the Nth/MutY family.</text>
</comment>
<evidence type="ECO:0000256" key="4">
    <source>
        <dbReference type="ARBA" id="ARBA00022763"/>
    </source>
</evidence>
<gene>
    <name evidence="12" type="primary">nth</name>
    <name evidence="15" type="ORF">LZ11_00367</name>
</gene>
<evidence type="ECO:0000256" key="7">
    <source>
        <dbReference type="ARBA" id="ARBA00023014"/>
    </source>
</evidence>
<evidence type="ECO:0000256" key="12">
    <source>
        <dbReference type="HAMAP-Rule" id="MF_00942"/>
    </source>
</evidence>
<dbReference type="InterPro" id="IPR000445">
    <property type="entry name" value="HhH_motif"/>
</dbReference>
<dbReference type="Pfam" id="PF10576">
    <property type="entry name" value="EndIII_4Fe-2S"/>
    <property type="match status" value="1"/>
</dbReference>
<dbReference type="GO" id="GO:0051539">
    <property type="term" value="F:4 iron, 4 sulfur cluster binding"/>
    <property type="evidence" value="ECO:0007669"/>
    <property type="project" value="UniProtKB-UniRule"/>
</dbReference>
<dbReference type="GO" id="GO:0046872">
    <property type="term" value="F:metal ion binding"/>
    <property type="evidence" value="ECO:0007669"/>
    <property type="project" value="UniProtKB-KW"/>
</dbReference>
<dbReference type="PROSITE" id="PS01155">
    <property type="entry name" value="ENDONUCLEASE_III_2"/>
    <property type="match status" value="1"/>
</dbReference>
<dbReference type="InterPro" id="IPR004035">
    <property type="entry name" value="Endouclease-III_FeS-bd_BS"/>
</dbReference>
<dbReference type="GO" id="GO:0019104">
    <property type="term" value="F:DNA N-glycosylase activity"/>
    <property type="evidence" value="ECO:0007669"/>
    <property type="project" value="UniProtKB-UniRule"/>
</dbReference>
<keyword evidence="5 12" id="KW-0378">Hydrolase</keyword>
<dbReference type="PIRSF" id="PIRSF001435">
    <property type="entry name" value="Nth"/>
    <property type="match status" value="1"/>
</dbReference>
<dbReference type="GO" id="GO:0140078">
    <property type="term" value="F:class I DNA-(apurinic or apyrimidinic site) endonuclease activity"/>
    <property type="evidence" value="ECO:0007669"/>
    <property type="project" value="UniProtKB-EC"/>
</dbReference>
<dbReference type="InterPro" id="IPR004036">
    <property type="entry name" value="Endonuclease-III-like_CS2"/>
</dbReference>
<dbReference type="Proteomes" id="UP000322294">
    <property type="component" value="Unassembled WGS sequence"/>
</dbReference>
<keyword evidence="16" id="KW-1185">Reference proteome</keyword>
<evidence type="ECO:0000313" key="15">
    <source>
        <dbReference type="EMBL" id="TYP58521.1"/>
    </source>
</evidence>